<keyword evidence="2" id="KW-1003">Cell membrane</keyword>
<dbReference type="InterPro" id="IPR003740">
    <property type="entry name" value="YitT"/>
</dbReference>
<dbReference type="InterPro" id="IPR019264">
    <property type="entry name" value="DUF2179"/>
</dbReference>
<dbReference type="InterPro" id="IPR015867">
    <property type="entry name" value="N-reg_PII/ATP_PRibTrfase_C"/>
</dbReference>
<evidence type="ECO:0000256" key="3">
    <source>
        <dbReference type="ARBA" id="ARBA00022692"/>
    </source>
</evidence>
<keyword evidence="9" id="KW-1185">Reference proteome</keyword>
<dbReference type="PANTHER" id="PTHR33545">
    <property type="entry name" value="UPF0750 MEMBRANE PROTEIN YITT-RELATED"/>
    <property type="match status" value="1"/>
</dbReference>
<dbReference type="PANTHER" id="PTHR33545:SF5">
    <property type="entry name" value="UPF0750 MEMBRANE PROTEIN YITT"/>
    <property type="match status" value="1"/>
</dbReference>
<evidence type="ECO:0000313" key="8">
    <source>
        <dbReference type="EMBL" id="EKN66188.1"/>
    </source>
</evidence>
<feature type="transmembrane region" description="Helical" evidence="6">
    <location>
        <begin position="74"/>
        <end position="95"/>
    </location>
</feature>
<dbReference type="InterPro" id="IPR051461">
    <property type="entry name" value="UPF0750_membrane"/>
</dbReference>
<dbReference type="RefSeq" id="WP_007086455.1">
    <property type="nucleotide sequence ID" value="NZ_AJLS01000121.1"/>
</dbReference>
<feature type="transmembrane region" description="Helical" evidence="6">
    <location>
        <begin position="144"/>
        <end position="163"/>
    </location>
</feature>
<feature type="domain" description="DUF2179" evidence="7">
    <location>
        <begin position="214"/>
        <end position="268"/>
    </location>
</feature>
<evidence type="ECO:0000256" key="1">
    <source>
        <dbReference type="ARBA" id="ARBA00004651"/>
    </source>
</evidence>
<proteinExistence type="predicted"/>
<dbReference type="PIRSF" id="PIRSF006483">
    <property type="entry name" value="Membrane_protein_YitT"/>
    <property type="match status" value="1"/>
</dbReference>
<dbReference type="CDD" id="cd16380">
    <property type="entry name" value="YitT_C"/>
    <property type="match status" value="1"/>
</dbReference>
<dbReference type="PATRIC" id="fig|1117379.3.peg.3590"/>
<organism evidence="8 9">
    <name type="scientific">Neobacillus bataviensis LMG 21833</name>
    <dbReference type="NCBI Taxonomy" id="1117379"/>
    <lineage>
        <taxon>Bacteria</taxon>
        <taxon>Bacillati</taxon>
        <taxon>Bacillota</taxon>
        <taxon>Bacilli</taxon>
        <taxon>Bacillales</taxon>
        <taxon>Bacillaceae</taxon>
        <taxon>Neobacillus</taxon>
    </lineage>
</organism>
<keyword evidence="3 6" id="KW-0812">Transmembrane</keyword>
<dbReference type="Proteomes" id="UP000006316">
    <property type="component" value="Unassembled WGS sequence"/>
</dbReference>
<feature type="transmembrane region" description="Helical" evidence="6">
    <location>
        <begin position="5"/>
        <end position="27"/>
    </location>
</feature>
<comment type="caution">
    <text evidence="8">The sequence shown here is derived from an EMBL/GenBank/DDBJ whole genome shotgun (WGS) entry which is preliminary data.</text>
</comment>
<gene>
    <name evidence="8" type="ORF">BABA_17307</name>
</gene>
<feature type="transmembrane region" description="Helical" evidence="6">
    <location>
        <begin position="101"/>
        <end position="123"/>
    </location>
</feature>
<dbReference type="AlphaFoldDB" id="K6DDQ6"/>
<dbReference type="Gene3D" id="3.30.70.120">
    <property type="match status" value="1"/>
</dbReference>
<dbReference type="OrthoDB" id="2417289at2"/>
<keyword evidence="5 6" id="KW-0472">Membrane</keyword>
<evidence type="ECO:0000259" key="7">
    <source>
        <dbReference type="Pfam" id="PF10035"/>
    </source>
</evidence>
<reference evidence="8 9" key="1">
    <citation type="journal article" date="2012" name="Front. Microbiol.">
        <title>Redundancy and modularity in membrane-associated dissimilatory nitrate reduction in Bacillus.</title>
        <authorList>
            <person name="Heylen K."/>
            <person name="Keltjens J."/>
        </authorList>
    </citation>
    <scope>NUCLEOTIDE SEQUENCE [LARGE SCALE GENOMIC DNA]</scope>
    <source>
        <strain evidence="9">LMG 21833T</strain>
    </source>
</reference>
<dbReference type="eggNOG" id="COG1284">
    <property type="taxonomic scope" value="Bacteria"/>
</dbReference>
<protein>
    <recommendedName>
        <fullName evidence="7">DUF2179 domain-containing protein</fullName>
    </recommendedName>
</protein>
<evidence type="ECO:0000256" key="6">
    <source>
        <dbReference type="SAM" id="Phobius"/>
    </source>
</evidence>
<evidence type="ECO:0000256" key="5">
    <source>
        <dbReference type="ARBA" id="ARBA00023136"/>
    </source>
</evidence>
<comment type="subcellular location">
    <subcellularLocation>
        <location evidence="1">Cell membrane</location>
        <topology evidence="1">Multi-pass membrane protein</topology>
    </subcellularLocation>
</comment>
<evidence type="ECO:0000256" key="2">
    <source>
        <dbReference type="ARBA" id="ARBA00022475"/>
    </source>
</evidence>
<sequence>MFRLFFQIIVIGLCSILFGFAFNTFLIPHKLTSGGVTGIAFFIHHFTSINTGWVILAINFPLFFIGLKYLGKRFVLLTGYAVLVLSFSMKFIPIHAISPDILLSSIIGGALYGIAVGIIIRLGGSTGGTDIISLTLAKQKNMQVGFLNTCMNLLVVGISGLIFGWNITLYTIIAIYVAGRAVDMVYTTQNKLTLTIVTEKYEELSEALIRLHARGVTITDAEGAYTHKPRKVLTTVITKFELNETKHTIRSVDSKAFVNIMQTMEVMGRFRRD</sequence>
<dbReference type="EMBL" id="AJLS01000121">
    <property type="protein sequence ID" value="EKN66188.1"/>
    <property type="molecule type" value="Genomic_DNA"/>
</dbReference>
<evidence type="ECO:0000313" key="9">
    <source>
        <dbReference type="Proteomes" id="UP000006316"/>
    </source>
</evidence>
<dbReference type="STRING" id="1117379.BABA_17307"/>
<dbReference type="GO" id="GO:0005886">
    <property type="term" value="C:plasma membrane"/>
    <property type="evidence" value="ECO:0007669"/>
    <property type="project" value="UniProtKB-SubCell"/>
</dbReference>
<dbReference type="Pfam" id="PF10035">
    <property type="entry name" value="DUF2179"/>
    <property type="match status" value="1"/>
</dbReference>
<accession>K6DDQ6</accession>
<dbReference type="Pfam" id="PF02588">
    <property type="entry name" value="YitT_membrane"/>
    <property type="match status" value="1"/>
</dbReference>
<keyword evidence="4 6" id="KW-1133">Transmembrane helix</keyword>
<feature type="transmembrane region" description="Helical" evidence="6">
    <location>
        <begin position="39"/>
        <end position="67"/>
    </location>
</feature>
<name>K6DDQ6_9BACI</name>
<evidence type="ECO:0000256" key="4">
    <source>
        <dbReference type="ARBA" id="ARBA00022989"/>
    </source>
</evidence>